<evidence type="ECO:0000256" key="9">
    <source>
        <dbReference type="RuleBase" id="RU365093"/>
    </source>
</evidence>
<comment type="similarity">
    <text evidence="2 9">Belongs to the membrane fusion protein (MFP) (TC 8.A.1) family.</text>
</comment>
<keyword evidence="6" id="KW-0812">Transmembrane</keyword>
<evidence type="ECO:0000256" key="7">
    <source>
        <dbReference type="ARBA" id="ARBA00022989"/>
    </source>
</evidence>
<dbReference type="InterPro" id="IPR006144">
    <property type="entry name" value="Secretion_HlyD_CS"/>
</dbReference>
<keyword evidence="4 9" id="KW-1003">Cell membrane</keyword>
<dbReference type="SUPFAM" id="SSF111369">
    <property type="entry name" value="HlyD-like secretion proteins"/>
    <property type="match status" value="1"/>
</dbReference>
<feature type="coiled-coil region" evidence="10">
    <location>
        <begin position="55"/>
        <end position="110"/>
    </location>
</feature>
<evidence type="ECO:0000259" key="11">
    <source>
        <dbReference type="Pfam" id="PF25994"/>
    </source>
</evidence>
<dbReference type="Pfam" id="PF25994">
    <property type="entry name" value="HH_AprE"/>
    <property type="match status" value="1"/>
</dbReference>
<dbReference type="AlphaFoldDB" id="A0A3B0MFA3"/>
<evidence type="ECO:0000256" key="10">
    <source>
        <dbReference type="SAM" id="Coils"/>
    </source>
</evidence>
<keyword evidence="10" id="KW-0175">Coiled coil</keyword>
<evidence type="ECO:0000256" key="4">
    <source>
        <dbReference type="ARBA" id="ARBA00022475"/>
    </source>
</evidence>
<evidence type="ECO:0000313" key="13">
    <source>
        <dbReference type="EMBL" id="SSW96257.1"/>
    </source>
</evidence>
<evidence type="ECO:0000256" key="6">
    <source>
        <dbReference type="ARBA" id="ARBA00022692"/>
    </source>
</evidence>
<dbReference type="InterPro" id="IPR010129">
    <property type="entry name" value="T1SS_HlyD"/>
</dbReference>
<dbReference type="Pfam" id="PF26002">
    <property type="entry name" value="Beta-barrel_AprE"/>
    <property type="match status" value="1"/>
</dbReference>
<evidence type="ECO:0000256" key="5">
    <source>
        <dbReference type="ARBA" id="ARBA00022519"/>
    </source>
</evidence>
<dbReference type="NCBIfam" id="TIGR01843">
    <property type="entry name" value="type_I_hlyD"/>
    <property type="match status" value="1"/>
</dbReference>
<dbReference type="InterPro" id="IPR058982">
    <property type="entry name" value="Beta-barrel_AprE"/>
</dbReference>
<dbReference type="Gene3D" id="2.40.30.170">
    <property type="match status" value="1"/>
</dbReference>
<reference evidence="13" key="1">
    <citation type="submission" date="2018-04" db="EMBL/GenBank/DDBJ databases">
        <authorList>
            <person name="Go L.Y."/>
            <person name="Mitchell J.A."/>
        </authorList>
    </citation>
    <scope>NUCLEOTIDE SEQUENCE</scope>
    <source>
        <strain evidence="13">ARTV</strain>
    </source>
</reference>
<dbReference type="InterPro" id="IPR050739">
    <property type="entry name" value="MFP"/>
</dbReference>
<dbReference type="GO" id="GO:0009306">
    <property type="term" value="P:protein secretion"/>
    <property type="evidence" value="ECO:0007669"/>
    <property type="project" value="InterPro"/>
</dbReference>
<dbReference type="PANTHER" id="PTHR30386">
    <property type="entry name" value="MEMBRANE FUSION SUBUNIT OF EMRAB-TOLC MULTIDRUG EFFLUX PUMP"/>
    <property type="match status" value="1"/>
</dbReference>
<dbReference type="InterPro" id="IPR058781">
    <property type="entry name" value="HH_AprE-like"/>
</dbReference>
<keyword evidence="3 9" id="KW-0813">Transport</keyword>
<feature type="domain" description="AprE-like long alpha-helical hairpin" evidence="11">
    <location>
        <begin position="3"/>
        <end position="189"/>
    </location>
</feature>
<evidence type="ECO:0000256" key="2">
    <source>
        <dbReference type="ARBA" id="ARBA00009477"/>
    </source>
</evidence>
<gene>
    <name evidence="13" type="primary">prsE</name>
    <name evidence="13" type="ORF">ARTV_2571</name>
</gene>
<evidence type="ECO:0000256" key="3">
    <source>
        <dbReference type="ARBA" id="ARBA00022448"/>
    </source>
</evidence>
<keyword evidence="7" id="KW-1133">Transmembrane helix</keyword>
<organism evidence="13">
    <name type="scientific">Arsenophonus endosymbiont of Trialeurodes vaporariorum</name>
    <dbReference type="NCBI Taxonomy" id="235567"/>
    <lineage>
        <taxon>Bacteria</taxon>
        <taxon>Pseudomonadati</taxon>
        <taxon>Pseudomonadota</taxon>
        <taxon>Gammaproteobacteria</taxon>
        <taxon>Enterobacterales</taxon>
        <taxon>Morganellaceae</taxon>
        <taxon>Arsenophonus</taxon>
    </lineage>
</organism>
<dbReference type="EMBL" id="UFQR01000011">
    <property type="protein sequence ID" value="SSW96257.1"/>
    <property type="molecule type" value="Genomic_DNA"/>
</dbReference>
<name>A0A3B0MFA3_9GAMM</name>
<keyword evidence="8" id="KW-0472">Membrane</keyword>
<evidence type="ECO:0000256" key="8">
    <source>
        <dbReference type="ARBA" id="ARBA00023136"/>
    </source>
</evidence>
<accession>A0A3B0MFA3</accession>
<dbReference type="PRINTS" id="PR01490">
    <property type="entry name" value="RTXTOXIND"/>
</dbReference>
<comment type="subcellular location">
    <subcellularLocation>
        <location evidence="1 9">Cell inner membrane</location>
        <topology evidence="1 9">Single-pass membrane protein</topology>
    </subcellularLocation>
</comment>
<protein>
    <recommendedName>
        <fullName evidence="9">Membrane fusion protein (MFP) family protein</fullName>
    </recommendedName>
</protein>
<dbReference type="PROSITE" id="PS00543">
    <property type="entry name" value="HLYD_FAMILY"/>
    <property type="match status" value="1"/>
</dbReference>
<sequence>MHAKYNIKLKQYHELLVREARLLAEQQGKKRLIFSPALQGEMKKHNISELIQLNQQLLENQYQVLQLELASIKEKITGLNATLYAQQQKAKSQKTQLTMLLQQLEGLKELEKNGYIARNTLLETENKYTEVDGNLAQTLGDISRIQHQILEQKLLSETLQQEYQKDVHAQLADTQTKINHTNSQLVKAKFMLSNSQIRAPVAGTIIGMSIFTEGGVIAAGQKMMEIVPDDQPLLVDARVPVHFIDQVKLGLPVELQFTAFNQITTPKVEGNVTMIFADRLLNEQTGEPYYLSQVKVNDENRQHLNQLTIKPGMPVEVFIRTGERSLLNYLFKPLIDRLHMSLNED</sequence>
<proteinExistence type="inferred from homology"/>
<feature type="domain" description="AprE-like beta-barrel" evidence="12">
    <location>
        <begin position="233"/>
        <end position="322"/>
    </location>
</feature>
<evidence type="ECO:0000256" key="1">
    <source>
        <dbReference type="ARBA" id="ARBA00004377"/>
    </source>
</evidence>
<dbReference type="PANTHER" id="PTHR30386:SF17">
    <property type="entry name" value="ALKALINE PROTEASE SECRETION PROTEIN APRE"/>
    <property type="match status" value="1"/>
</dbReference>
<dbReference type="Gene3D" id="2.40.50.100">
    <property type="match status" value="1"/>
</dbReference>
<dbReference type="Gene3D" id="1.10.287.470">
    <property type="entry name" value="Helix hairpin bin"/>
    <property type="match status" value="1"/>
</dbReference>
<dbReference type="GO" id="GO:0005886">
    <property type="term" value="C:plasma membrane"/>
    <property type="evidence" value="ECO:0007669"/>
    <property type="project" value="UniProtKB-SubCell"/>
</dbReference>
<evidence type="ECO:0000259" key="12">
    <source>
        <dbReference type="Pfam" id="PF26002"/>
    </source>
</evidence>
<keyword evidence="5 9" id="KW-0997">Cell inner membrane</keyword>